<dbReference type="InterPro" id="IPR050087">
    <property type="entry name" value="AON_synthase_class-II"/>
</dbReference>
<keyword evidence="6 8" id="KW-0663">Pyridoxal phosphate</keyword>
<evidence type="ECO:0000256" key="8">
    <source>
        <dbReference type="RuleBase" id="RU003693"/>
    </source>
</evidence>
<evidence type="ECO:0000313" key="11">
    <source>
        <dbReference type="Proteomes" id="UP001255856"/>
    </source>
</evidence>
<dbReference type="InterPro" id="IPR001917">
    <property type="entry name" value="Aminotrans_II_pyridoxalP_BS"/>
</dbReference>
<name>A0AAD9MKZ6_PROWI</name>
<dbReference type="AlphaFoldDB" id="A0AAD9MKZ6"/>
<dbReference type="GO" id="GO:0016740">
    <property type="term" value="F:transferase activity"/>
    <property type="evidence" value="ECO:0007669"/>
    <property type="project" value="UniProtKB-KW"/>
</dbReference>
<accession>A0AAD9MKZ6</accession>
<dbReference type="Gene3D" id="3.90.1150.10">
    <property type="entry name" value="Aspartate Aminotransferase, domain 1"/>
    <property type="match status" value="1"/>
</dbReference>
<comment type="pathway">
    <text evidence="3">Sphingolipid metabolism.</text>
</comment>
<dbReference type="GO" id="GO:0009102">
    <property type="term" value="P:biotin biosynthetic process"/>
    <property type="evidence" value="ECO:0007669"/>
    <property type="project" value="TreeGrafter"/>
</dbReference>
<evidence type="ECO:0000256" key="1">
    <source>
        <dbReference type="ARBA" id="ARBA00001933"/>
    </source>
</evidence>
<evidence type="ECO:0000256" key="7">
    <source>
        <dbReference type="ARBA" id="ARBA00022919"/>
    </source>
</evidence>
<proteinExistence type="inferred from homology"/>
<dbReference type="InterPro" id="IPR015421">
    <property type="entry name" value="PyrdxlP-dep_Trfase_major"/>
</dbReference>
<evidence type="ECO:0000313" key="10">
    <source>
        <dbReference type="EMBL" id="KAK2077253.1"/>
    </source>
</evidence>
<dbReference type="InterPro" id="IPR004839">
    <property type="entry name" value="Aminotransferase_I/II_large"/>
</dbReference>
<organism evidence="10 11">
    <name type="scientific">Prototheca wickerhamii</name>
    <dbReference type="NCBI Taxonomy" id="3111"/>
    <lineage>
        <taxon>Eukaryota</taxon>
        <taxon>Viridiplantae</taxon>
        <taxon>Chlorophyta</taxon>
        <taxon>core chlorophytes</taxon>
        <taxon>Trebouxiophyceae</taxon>
        <taxon>Chlorellales</taxon>
        <taxon>Chlorellaceae</taxon>
        <taxon>Prototheca</taxon>
    </lineage>
</organism>
<dbReference type="GO" id="GO:0030170">
    <property type="term" value="F:pyridoxal phosphate binding"/>
    <property type="evidence" value="ECO:0007669"/>
    <property type="project" value="InterPro"/>
</dbReference>
<keyword evidence="5" id="KW-0808">Transferase</keyword>
<comment type="caution">
    <text evidence="10">The sequence shown here is derived from an EMBL/GenBank/DDBJ whole genome shotgun (WGS) entry which is preliminary data.</text>
</comment>
<comment type="similarity">
    <text evidence="4">Belongs to the class-II pyridoxal-phosphate-dependent aminotransferase family. BioF subfamily.</text>
</comment>
<dbReference type="Pfam" id="PF00155">
    <property type="entry name" value="Aminotran_1_2"/>
    <property type="match status" value="1"/>
</dbReference>
<evidence type="ECO:0000256" key="6">
    <source>
        <dbReference type="ARBA" id="ARBA00022898"/>
    </source>
</evidence>
<feature type="domain" description="Aminotransferase class I/classII large" evidence="9">
    <location>
        <begin position="4"/>
        <end position="263"/>
    </location>
</feature>
<comment type="pathway">
    <text evidence="2">Lipid metabolism; sphingolipid metabolism.</text>
</comment>
<keyword evidence="11" id="KW-1185">Reference proteome</keyword>
<dbReference type="PANTHER" id="PTHR13693">
    <property type="entry name" value="CLASS II AMINOTRANSFERASE/8-AMINO-7-OXONONANOATE SYNTHASE"/>
    <property type="match status" value="1"/>
</dbReference>
<dbReference type="PANTHER" id="PTHR13693:SF77">
    <property type="entry name" value="8-AMINO-7-OXONONANOATE SYNTHASE"/>
    <property type="match status" value="1"/>
</dbReference>
<keyword evidence="7" id="KW-0746">Sphingolipid metabolism</keyword>
<dbReference type="InterPro" id="IPR015422">
    <property type="entry name" value="PyrdxlP-dep_Trfase_small"/>
</dbReference>
<protein>
    <recommendedName>
        <fullName evidence="9">Aminotransferase class I/classII large domain-containing protein</fullName>
    </recommendedName>
</protein>
<reference evidence="10" key="1">
    <citation type="submission" date="2021-01" db="EMBL/GenBank/DDBJ databases">
        <authorList>
            <person name="Eckstrom K.M.E."/>
        </authorList>
    </citation>
    <scope>NUCLEOTIDE SEQUENCE</scope>
    <source>
        <strain evidence="10">UVCC 0001</strain>
    </source>
</reference>
<evidence type="ECO:0000256" key="2">
    <source>
        <dbReference type="ARBA" id="ARBA00004760"/>
    </source>
</evidence>
<keyword evidence="7" id="KW-0443">Lipid metabolism</keyword>
<dbReference type="GO" id="GO:0006665">
    <property type="term" value="P:sphingolipid metabolic process"/>
    <property type="evidence" value="ECO:0007669"/>
    <property type="project" value="UniProtKB-KW"/>
</dbReference>
<evidence type="ECO:0000256" key="5">
    <source>
        <dbReference type="ARBA" id="ARBA00022679"/>
    </source>
</evidence>
<dbReference type="Gene3D" id="3.40.640.10">
    <property type="entry name" value="Type I PLP-dependent aspartate aminotransferase-like (Major domain)"/>
    <property type="match status" value="1"/>
</dbReference>
<dbReference type="Proteomes" id="UP001255856">
    <property type="component" value="Unassembled WGS sequence"/>
</dbReference>
<comment type="cofactor">
    <cofactor evidence="1 8">
        <name>pyridoxal 5'-phosphate</name>
        <dbReference type="ChEBI" id="CHEBI:597326"/>
    </cofactor>
</comment>
<dbReference type="EMBL" id="JASFZW010000007">
    <property type="protein sequence ID" value="KAK2077253.1"/>
    <property type="molecule type" value="Genomic_DNA"/>
</dbReference>
<dbReference type="GO" id="GO:0016020">
    <property type="term" value="C:membrane"/>
    <property type="evidence" value="ECO:0007669"/>
    <property type="project" value="GOC"/>
</dbReference>
<sequence>MAAVASDPGVEIFSDELNHASLVDGLRLAKASGAKLRVYRHNDMEQLAQMLEQAPSGNGTRRLVVTDSLFSMDGDYAPLKELADLKRRHGFLLAVDEAHATLVCGKRGAGAAEMMGVEDAVDLHLGTLSKSIGSFGGFLACSAAWKSLLVTKARGQVFSTALPLPSVAGALAGIRVAQEEPERRALLWEHTRTVGAALGAKPQSPIFPVIVGSAERALAAGQELWERGFHVPAIRPPTVPAGTSRLRLSLSAAHTRSDVRDLILAMADMGLAKAPEVAKL</sequence>
<dbReference type="SUPFAM" id="SSF53383">
    <property type="entry name" value="PLP-dependent transferases"/>
    <property type="match status" value="1"/>
</dbReference>
<evidence type="ECO:0000256" key="3">
    <source>
        <dbReference type="ARBA" id="ARBA00004991"/>
    </source>
</evidence>
<gene>
    <name evidence="10" type="ORF">QBZ16_004887</name>
</gene>
<evidence type="ECO:0000259" key="9">
    <source>
        <dbReference type="Pfam" id="PF00155"/>
    </source>
</evidence>
<dbReference type="InterPro" id="IPR015424">
    <property type="entry name" value="PyrdxlP-dep_Trfase"/>
</dbReference>
<evidence type="ECO:0000256" key="4">
    <source>
        <dbReference type="ARBA" id="ARBA00010008"/>
    </source>
</evidence>
<dbReference type="PROSITE" id="PS00599">
    <property type="entry name" value="AA_TRANSFER_CLASS_2"/>
    <property type="match status" value="1"/>
</dbReference>